<feature type="repeat" description="TPR" evidence="3">
    <location>
        <begin position="279"/>
        <end position="312"/>
    </location>
</feature>
<dbReference type="SMART" id="SM00028">
    <property type="entry name" value="TPR"/>
    <property type="match status" value="7"/>
</dbReference>
<protein>
    <recommendedName>
        <fullName evidence="6">Tetratricopeptide repeat domain 6</fullName>
    </recommendedName>
</protein>
<sequence>MEHFELATFCIHHAAEMNKALGSSPIQQAAVQSFLGNKMKAITCLVAANDACPALPYLLLLGKTQMKAQKFTDAVNSFRKALTLLCLNKTSLSSDSQAAEILYLTGLCYVAQAQLLQQDKALFLLALDAFSSAVKLNHNYADAYHQRGICRMHLKQPKSLQDFNRALSLHPTHFQAYLSRAALFGAEGRYAKAILNCNEAILIQPYSVRAYLYRGVFKFHMKGYRGAVQDLTMAINIDSTCSFAFYNRGVCYQQLKEYELALKDYSIVLLLASRKEIDLKVLINRGLLYLELNDYHNALQDFKAASGKSPGDATIYHALGVLHHRLGQLQESTEAYTQALRLNPFFLDAYVGRGNASMDYGHGQANKQAQRDFLSALHLNPLCSSARISLGYNLQ</sequence>
<reference evidence="4" key="1">
    <citation type="submission" date="2021-01" db="EMBL/GenBank/DDBJ databases">
        <title>A chromosome-scale assembly of European eel, Anguilla anguilla.</title>
        <authorList>
            <person name="Henkel C."/>
            <person name="Jong-Raadsen S.A."/>
            <person name="Dufour S."/>
            <person name="Weltzien F.-A."/>
            <person name="Palstra A.P."/>
            <person name="Pelster B."/>
            <person name="Spaink H.P."/>
            <person name="Van Den Thillart G.E."/>
            <person name="Jansen H."/>
            <person name="Zahm M."/>
            <person name="Klopp C."/>
            <person name="Cedric C."/>
            <person name="Louis A."/>
            <person name="Berthelot C."/>
            <person name="Parey E."/>
            <person name="Roest Crollius H."/>
            <person name="Montfort J."/>
            <person name="Robinson-Rechavi M."/>
            <person name="Bucao C."/>
            <person name="Bouchez O."/>
            <person name="Gislard M."/>
            <person name="Lluch J."/>
            <person name="Milhes M."/>
            <person name="Lampietro C."/>
            <person name="Lopez Roques C."/>
            <person name="Donnadieu C."/>
            <person name="Braasch I."/>
            <person name="Desvignes T."/>
            <person name="Postlethwait J."/>
            <person name="Bobe J."/>
            <person name="Guiguen Y."/>
            <person name="Dirks R."/>
        </authorList>
    </citation>
    <scope>NUCLEOTIDE SEQUENCE</scope>
    <source>
        <strain evidence="4">Tag_6206</strain>
        <tissue evidence="4">Liver</tissue>
    </source>
</reference>
<comment type="caution">
    <text evidence="4">The sequence shown here is derived from an EMBL/GenBank/DDBJ whole genome shotgun (WGS) entry which is preliminary data.</text>
</comment>
<feature type="repeat" description="TPR" evidence="3">
    <location>
        <begin position="242"/>
        <end position="275"/>
    </location>
</feature>
<name>A0A9D3MZQ2_ANGAN</name>
<evidence type="ECO:0008006" key="6">
    <source>
        <dbReference type="Google" id="ProtNLM"/>
    </source>
</evidence>
<dbReference type="InterPro" id="IPR011990">
    <property type="entry name" value="TPR-like_helical_dom_sf"/>
</dbReference>
<dbReference type="AlphaFoldDB" id="A0A9D3MZQ2"/>
<keyword evidence="2 3" id="KW-0802">TPR repeat</keyword>
<dbReference type="SUPFAM" id="SSF81901">
    <property type="entry name" value="HCP-like"/>
    <property type="match status" value="1"/>
</dbReference>
<evidence type="ECO:0000256" key="1">
    <source>
        <dbReference type="ARBA" id="ARBA00022737"/>
    </source>
</evidence>
<accession>A0A9D3MZQ2</accession>
<evidence type="ECO:0000313" key="4">
    <source>
        <dbReference type="EMBL" id="KAG5857193.1"/>
    </source>
</evidence>
<keyword evidence="1" id="KW-0677">Repeat</keyword>
<evidence type="ECO:0000313" key="5">
    <source>
        <dbReference type="Proteomes" id="UP001044222"/>
    </source>
</evidence>
<dbReference type="PROSITE" id="PS50293">
    <property type="entry name" value="TPR_REGION"/>
    <property type="match status" value="1"/>
</dbReference>
<dbReference type="Gene3D" id="1.25.40.10">
    <property type="entry name" value="Tetratricopeptide repeat domain"/>
    <property type="match status" value="4"/>
</dbReference>
<evidence type="ECO:0000256" key="2">
    <source>
        <dbReference type="ARBA" id="ARBA00022803"/>
    </source>
</evidence>
<dbReference type="Proteomes" id="UP001044222">
    <property type="component" value="Unassembled WGS sequence"/>
</dbReference>
<feature type="repeat" description="TPR" evidence="3">
    <location>
        <begin position="313"/>
        <end position="346"/>
    </location>
</feature>
<dbReference type="Pfam" id="PF13432">
    <property type="entry name" value="TPR_16"/>
    <property type="match status" value="1"/>
</dbReference>
<dbReference type="SUPFAM" id="SSF48452">
    <property type="entry name" value="TPR-like"/>
    <property type="match status" value="1"/>
</dbReference>
<dbReference type="EMBL" id="JAFIRN010000001">
    <property type="protein sequence ID" value="KAG5857193.1"/>
    <property type="molecule type" value="Genomic_DNA"/>
</dbReference>
<dbReference type="InterPro" id="IPR019734">
    <property type="entry name" value="TPR_rpt"/>
</dbReference>
<proteinExistence type="predicted"/>
<gene>
    <name evidence="4" type="ORF">ANANG_G00016500</name>
</gene>
<organism evidence="4 5">
    <name type="scientific">Anguilla anguilla</name>
    <name type="common">European freshwater eel</name>
    <name type="synonym">Muraena anguilla</name>
    <dbReference type="NCBI Taxonomy" id="7936"/>
    <lineage>
        <taxon>Eukaryota</taxon>
        <taxon>Metazoa</taxon>
        <taxon>Chordata</taxon>
        <taxon>Craniata</taxon>
        <taxon>Vertebrata</taxon>
        <taxon>Euteleostomi</taxon>
        <taxon>Actinopterygii</taxon>
        <taxon>Neopterygii</taxon>
        <taxon>Teleostei</taxon>
        <taxon>Anguilliformes</taxon>
        <taxon>Anguillidae</taxon>
        <taxon>Anguilla</taxon>
    </lineage>
</organism>
<dbReference type="Pfam" id="PF00515">
    <property type="entry name" value="TPR_1"/>
    <property type="match status" value="1"/>
</dbReference>
<dbReference type="InterPro" id="IPR050498">
    <property type="entry name" value="Ycf3"/>
</dbReference>
<dbReference type="PROSITE" id="PS50005">
    <property type="entry name" value="TPR"/>
    <property type="match status" value="3"/>
</dbReference>
<evidence type="ECO:0000256" key="3">
    <source>
        <dbReference type="PROSITE-ProRule" id="PRU00339"/>
    </source>
</evidence>
<dbReference type="PANTHER" id="PTHR44858:SF1">
    <property type="entry name" value="UDP-N-ACETYLGLUCOSAMINE--PEPTIDE N-ACETYLGLUCOSAMINYLTRANSFERASE SPINDLY-RELATED"/>
    <property type="match status" value="1"/>
</dbReference>
<keyword evidence="5" id="KW-1185">Reference proteome</keyword>
<dbReference type="PANTHER" id="PTHR44858">
    <property type="entry name" value="TETRATRICOPEPTIDE REPEAT PROTEIN 6"/>
    <property type="match status" value="1"/>
</dbReference>
<feature type="non-terminal residue" evidence="4">
    <location>
        <position position="395"/>
    </location>
</feature>